<dbReference type="PANTHER" id="PTHR37994">
    <property type="entry name" value="ARAE_2_N DOMAIN-CONTAINING PROTEIN-RELATED"/>
    <property type="match status" value="1"/>
</dbReference>
<dbReference type="Pfam" id="PF10334">
    <property type="entry name" value="BRE4"/>
    <property type="match status" value="1"/>
</dbReference>
<dbReference type="InterPro" id="IPR018820">
    <property type="entry name" value="BRE4-related_DUF2421"/>
</dbReference>
<feature type="transmembrane region" description="Helical" evidence="6">
    <location>
        <begin position="813"/>
        <end position="833"/>
    </location>
</feature>
<evidence type="ECO:0000256" key="3">
    <source>
        <dbReference type="ARBA" id="ARBA00022989"/>
    </source>
</evidence>
<proteinExistence type="predicted"/>
<dbReference type="GeneID" id="95976446"/>
<evidence type="ECO:0000256" key="2">
    <source>
        <dbReference type="ARBA" id="ARBA00022692"/>
    </source>
</evidence>
<evidence type="ECO:0000256" key="6">
    <source>
        <dbReference type="SAM" id="Phobius"/>
    </source>
</evidence>
<feature type="transmembrane region" description="Helical" evidence="6">
    <location>
        <begin position="190"/>
        <end position="209"/>
    </location>
</feature>
<keyword evidence="2 6" id="KW-0812">Transmembrane</keyword>
<comment type="subcellular location">
    <subcellularLocation>
        <location evidence="1">Membrane</location>
        <topology evidence="1">Multi-pass membrane protein</topology>
    </subcellularLocation>
</comment>
<evidence type="ECO:0000259" key="9">
    <source>
        <dbReference type="Pfam" id="PF13515"/>
    </source>
</evidence>
<evidence type="ECO:0000259" key="7">
    <source>
        <dbReference type="Pfam" id="PF10334"/>
    </source>
</evidence>
<comment type="caution">
    <text evidence="10">The sequence shown here is derived from an EMBL/GenBank/DDBJ whole genome shotgun (WGS) entry which is preliminary data.</text>
</comment>
<dbReference type="Proteomes" id="UP001562354">
    <property type="component" value="Unassembled WGS sequence"/>
</dbReference>
<gene>
    <name evidence="10" type="ORF">AAFC00_002744</name>
</gene>
<keyword evidence="3 6" id="KW-1133">Transmembrane helix</keyword>
<feature type="domain" description="Putative ER transporter 6TM N-terminal" evidence="8">
    <location>
        <begin position="82"/>
        <end position="397"/>
    </location>
</feature>
<dbReference type="EMBL" id="JBFMKM010000012">
    <property type="protein sequence ID" value="KAL1302336.1"/>
    <property type="molecule type" value="Genomic_DNA"/>
</dbReference>
<dbReference type="PANTHER" id="PTHR37994:SF4">
    <property type="entry name" value="ER TRANSPORTER 6TM N-TERMINAL DOMAIN-CONTAINING PROTEIN-RELATED"/>
    <property type="match status" value="1"/>
</dbReference>
<evidence type="ECO:0000256" key="4">
    <source>
        <dbReference type="ARBA" id="ARBA00023136"/>
    </source>
</evidence>
<feature type="compositionally biased region" description="Polar residues" evidence="5">
    <location>
        <begin position="8"/>
        <end position="22"/>
    </location>
</feature>
<organism evidence="10 11">
    <name type="scientific">Neodothiora populina</name>
    <dbReference type="NCBI Taxonomy" id="2781224"/>
    <lineage>
        <taxon>Eukaryota</taxon>
        <taxon>Fungi</taxon>
        <taxon>Dikarya</taxon>
        <taxon>Ascomycota</taxon>
        <taxon>Pezizomycotina</taxon>
        <taxon>Dothideomycetes</taxon>
        <taxon>Dothideomycetidae</taxon>
        <taxon>Dothideales</taxon>
        <taxon>Dothioraceae</taxon>
        <taxon>Neodothiora</taxon>
    </lineage>
</organism>
<dbReference type="InterPro" id="IPR049453">
    <property type="entry name" value="Memb_transporter_dom"/>
</dbReference>
<evidence type="ECO:0000256" key="5">
    <source>
        <dbReference type="SAM" id="MobiDB-lite"/>
    </source>
</evidence>
<evidence type="ECO:0000313" key="10">
    <source>
        <dbReference type="EMBL" id="KAL1302336.1"/>
    </source>
</evidence>
<reference evidence="10 11" key="1">
    <citation type="submission" date="2024-07" db="EMBL/GenBank/DDBJ databases">
        <title>Draft sequence of the Neodothiora populina.</title>
        <authorList>
            <person name="Drown D.D."/>
            <person name="Schuette U.S."/>
            <person name="Buechlein A.B."/>
            <person name="Rusch D.R."/>
            <person name="Winton L.W."/>
            <person name="Adams G.A."/>
        </authorList>
    </citation>
    <scope>NUCLEOTIDE SEQUENCE [LARGE SCALE GENOMIC DNA]</scope>
    <source>
        <strain evidence="10 11">CPC 39397</strain>
    </source>
</reference>
<accession>A0ABR3P832</accession>
<feature type="transmembrane region" description="Helical" evidence="6">
    <location>
        <begin position="251"/>
        <end position="274"/>
    </location>
</feature>
<evidence type="ECO:0008006" key="12">
    <source>
        <dbReference type="Google" id="ProtNLM"/>
    </source>
</evidence>
<protein>
    <recommendedName>
        <fullName evidence="12">ER transporter 6TM N-terminal domain-containing protein</fullName>
    </recommendedName>
</protein>
<sequence length="1116" mass="125601">MSELRSEPSGSSITTAPENNGNEPIEKDFGALNPERTVTVGNGSLTREAQEARAQAEAAKSKKPSFMGKVKKIWAKTPFALLDVPTLKTMAKGALAPTIGLSAYQATNFAETYTTLGYLVGIISILSFPMMPRARFLETWLLNMLSACFAACIALLGIYCAVKARQHTESNTVIGGPTTAGAASQGATTAAYNSSASAVAGIWLFIQIYLVNTMRAKNPQLMLPGIIYCIFANVSMVYAPQFATMATGIRFVTRLLEAFFTGFGIGGGVGLFIFPVTMRNIVFMEMTGYIMTLRKVVSANMTYLRSLEETDMFFRADTNIPEKPKRSPEARAIKEVLTSLTALHGKLTVDLIFAKREIALGKLGPDDLQEVFRHLRSLLLPVIGLSQVADVFDRSSQDSGWNHPLPNKPPAEYDDVDRHRFEAIQDWHAIMTAMREPFTGISEQIDQGLLHVLLTLQLIKPPKRDKSADPEAAGDQPKPGEKGFAEYHRQRVYDFHCNKHNLLRRWCRIRGIELAPDFFDHPQTADFKAPAWYYEQKFKGQRHIYRKRLYTILYMDFLLDAIARSVNDFVLFADEKAESGKLSRRRIIVPGVKRLRKWVVSSFSGKQDGYENEENEKTAQSPEVWLGDAYRERKDPEHLPARNAIERFGNRIRGIARFFRSTESAFGFRAACATMCLAIISYLHETQVFYVRQRLFWAQIMVTISMSPSAGQSVFSFALRIFGTFVAMCSSYVTWYIVDGHTAGVLVFFWFFVSWGFFIVKNYPRIIPVGMIYSITNTLVIGYELQTRKIGIATSESNGQAYYPIYELAPYRLATVCAGLFVAFVWTIFPFPISEHSELRKSLASSLYLLANYYSVVTETIKVRVRGDESDMTDKNSPGKKLEKMRQKVFAKSTLLLQGLRTHSEFTRWDVPVGGKFPKKNYDRIIDRIQDIVNFTSLMTYASATYSEMHQNPKTNPASSISSEDRDTSQTQWLLDFRRIHQEAGGTSKEITTLLSLLSASVATSQPLPPYLRPPEPYALSTRLETLDSSILSVRHMAEPGFAAFAVMQIATRCIGDDLKLLLREIKELVGELDFSFHIFSTRDERSSESSRTTLMSNHGEQDDDDDDAEKGNKRD</sequence>
<feature type="transmembrane region" description="Helical" evidence="6">
    <location>
        <begin position="666"/>
        <end position="683"/>
    </location>
</feature>
<feature type="transmembrane region" description="Helical" evidence="6">
    <location>
        <begin position="116"/>
        <end position="134"/>
    </location>
</feature>
<feature type="domain" description="Integral membrane bound transporter" evidence="9">
    <location>
        <begin position="681"/>
        <end position="826"/>
    </location>
</feature>
<keyword evidence="4 6" id="KW-0472">Membrane</keyword>
<feature type="region of interest" description="Disordered" evidence="5">
    <location>
        <begin position="1086"/>
        <end position="1116"/>
    </location>
</feature>
<feature type="region of interest" description="Disordered" evidence="5">
    <location>
        <begin position="1"/>
        <end position="49"/>
    </location>
</feature>
<dbReference type="RefSeq" id="XP_069198612.1">
    <property type="nucleotide sequence ID" value="XM_069342105.1"/>
</dbReference>
<evidence type="ECO:0000313" key="11">
    <source>
        <dbReference type="Proteomes" id="UP001562354"/>
    </source>
</evidence>
<feature type="transmembrane region" description="Helical" evidence="6">
    <location>
        <begin position="221"/>
        <end position="239"/>
    </location>
</feature>
<feature type="transmembrane region" description="Helical" evidence="6">
    <location>
        <begin position="140"/>
        <end position="162"/>
    </location>
</feature>
<name>A0ABR3P832_9PEZI</name>
<feature type="transmembrane region" description="Helical" evidence="6">
    <location>
        <begin position="717"/>
        <end position="738"/>
    </location>
</feature>
<evidence type="ECO:0000256" key="1">
    <source>
        <dbReference type="ARBA" id="ARBA00004141"/>
    </source>
</evidence>
<feature type="transmembrane region" description="Helical" evidence="6">
    <location>
        <begin position="743"/>
        <end position="760"/>
    </location>
</feature>
<dbReference type="InterPro" id="IPR018823">
    <property type="entry name" value="ArAE_2_N"/>
</dbReference>
<dbReference type="Pfam" id="PF13515">
    <property type="entry name" value="FUSC_2"/>
    <property type="match status" value="1"/>
</dbReference>
<feature type="domain" description="DUF2421" evidence="7">
    <location>
        <begin position="830"/>
        <end position="945"/>
    </location>
</feature>
<keyword evidence="11" id="KW-1185">Reference proteome</keyword>
<evidence type="ECO:0000259" key="8">
    <source>
        <dbReference type="Pfam" id="PF10337"/>
    </source>
</evidence>
<dbReference type="Pfam" id="PF10337">
    <property type="entry name" value="ArAE_2_N"/>
    <property type="match status" value="1"/>
</dbReference>